<reference evidence="7" key="1">
    <citation type="submission" date="2017-08" db="EMBL/GenBank/DDBJ databases">
        <authorList>
            <person name="Cuomo C."/>
            <person name="Billmyre B."/>
            <person name="Heitman J."/>
        </authorList>
    </citation>
    <scope>NUCLEOTIDE SEQUENCE</scope>
    <source>
        <strain evidence="7">CBS 12478</strain>
    </source>
</reference>
<keyword evidence="4" id="KW-0805">Transcription regulation</keyword>
<dbReference type="KEGG" id="ksn:43590124"/>
<accession>A0A5M6BVD8</accession>
<dbReference type="SUPFAM" id="SSF50978">
    <property type="entry name" value="WD40 repeat-like"/>
    <property type="match status" value="1"/>
</dbReference>
<dbReference type="Gene3D" id="2.130.10.10">
    <property type="entry name" value="YVTN repeat-like/Quinoprotein amine dehydrogenase"/>
    <property type="match status" value="1"/>
</dbReference>
<reference evidence="7" key="2">
    <citation type="submission" date="2024-01" db="EMBL/GenBank/DDBJ databases">
        <title>Comparative genomics of Cryptococcus and Kwoniella reveals pathogenesis evolution and contrasting modes of karyotype evolution via chromosome fusion or intercentromeric recombination.</title>
        <authorList>
            <person name="Coelho M.A."/>
            <person name="David-Palma M."/>
            <person name="Shea T."/>
            <person name="Bowers K."/>
            <person name="McGinley-Smith S."/>
            <person name="Mohammad A.W."/>
            <person name="Gnirke A."/>
            <person name="Yurkov A.M."/>
            <person name="Nowrousian M."/>
            <person name="Sun S."/>
            <person name="Cuomo C.A."/>
            <person name="Heitman J."/>
        </authorList>
    </citation>
    <scope>NUCLEOTIDE SEQUENCE</scope>
    <source>
        <strain evidence="7">CBS 12478</strain>
    </source>
</reference>
<evidence type="ECO:0000256" key="5">
    <source>
        <dbReference type="ARBA" id="ARBA00023163"/>
    </source>
</evidence>
<keyword evidence="8" id="KW-1185">Reference proteome</keyword>
<keyword evidence="3" id="KW-0677">Repeat</keyword>
<dbReference type="EMBL" id="CP144058">
    <property type="protein sequence ID" value="WWD20185.1"/>
    <property type="molecule type" value="Genomic_DNA"/>
</dbReference>
<evidence type="ECO:0000256" key="1">
    <source>
        <dbReference type="ARBA" id="ARBA00008075"/>
    </source>
</evidence>
<comment type="similarity">
    <text evidence="1">Belongs to the WD repeat ESC family.</text>
</comment>
<evidence type="ECO:0000256" key="4">
    <source>
        <dbReference type="ARBA" id="ARBA00023015"/>
    </source>
</evidence>
<dbReference type="PROSITE" id="PS50294">
    <property type="entry name" value="WD_REPEATS_REGION"/>
    <property type="match status" value="2"/>
</dbReference>
<dbReference type="PROSITE" id="PS00678">
    <property type="entry name" value="WD_REPEATS_1"/>
    <property type="match status" value="1"/>
</dbReference>
<dbReference type="InterPro" id="IPR036322">
    <property type="entry name" value="WD40_repeat_dom_sf"/>
</dbReference>
<keyword evidence="5" id="KW-0804">Transcription</keyword>
<dbReference type="SMART" id="SM00320">
    <property type="entry name" value="WD40"/>
    <property type="match status" value="3"/>
</dbReference>
<dbReference type="RefSeq" id="XP_031859755.1">
    <property type="nucleotide sequence ID" value="XM_032005971.1"/>
</dbReference>
<feature type="compositionally biased region" description="Polar residues" evidence="6">
    <location>
        <begin position="11"/>
        <end position="23"/>
    </location>
</feature>
<dbReference type="InterPro" id="IPR051243">
    <property type="entry name" value="PcG_WD-repeat"/>
</dbReference>
<dbReference type="InterPro" id="IPR015943">
    <property type="entry name" value="WD40/YVTN_repeat-like_dom_sf"/>
</dbReference>
<gene>
    <name evidence="7" type="ORF">CI109_104661</name>
</gene>
<feature type="region of interest" description="Disordered" evidence="6">
    <location>
        <begin position="438"/>
        <end position="463"/>
    </location>
</feature>
<proteinExistence type="inferred from homology"/>
<dbReference type="Pfam" id="PF00400">
    <property type="entry name" value="WD40"/>
    <property type="match status" value="2"/>
</dbReference>
<dbReference type="PANTHER" id="PTHR10253">
    <property type="entry name" value="POLYCOMB PROTEIN"/>
    <property type="match status" value="1"/>
</dbReference>
<protein>
    <submittedName>
        <fullName evidence="7">Uncharacterized protein</fullName>
    </submittedName>
</protein>
<evidence type="ECO:0000313" key="8">
    <source>
        <dbReference type="Proteomes" id="UP000322225"/>
    </source>
</evidence>
<keyword evidence="2" id="KW-0853">WD repeat</keyword>
<sequence>MGEPAADFPTPASQLPFSNSDSVFGSEGGASGSGSSLKWYKKVAKYNSRGGHPYELQSISLQGPGNDRRETCNCVTFWPFVGPRAPWKRPQDADWDWEEYEGTVALCYAGKLVVGRCTDEEPWLELWDMAIDDNLYAVAWTYHPLTCHPLLAAAGKGALIYLIDAVTKECIRTFRGHGDDILRLAFDPNNPHILASSSYDRTTRIWNILGTDPPEPLPGDKPNENFPMGDADEGNTIVAILAGEGKAGHQGYVTCAAFHPTKRAIATCGMDYVVKIWPLPPLPEITVRPVPTPRGYRPAVIHFPLFLTNRFHDDFLDHIDWLGDDVLVSRASKQIITWQWLGYRRYFNDKQYAPLSMDPPSSDYTNSSSYMVIARYPNLVGAWFVAPGIHHAFVPTATELESFPEMVTDPLIGFCAQRDGAPEILLYNPTLAEDDGSIPEPITDLRYASNPPSDDEGDADTDSQVKMHGQTVDIPKDLTNLTSSSPYRSLNKRNPSLEPWRLVASDWSKALRKSGLKSWVPADHATAIQNVAISPRGAKWIVGAGSGLAVFVWRLGEGK</sequence>
<evidence type="ECO:0000256" key="3">
    <source>
        <dbReference type="ARBA" id="ARBA00022737"/>
    </source>
</evidence>
<dbReference type="InterPro" id="IPR001680">
    <property type="entry name" value="WD40_rpt"/>
</dbReference>
<evidence type="ECO:0000256" key="6">
    <source>
        <dbReference type="SAM" id="MobiDB-lite"/>
    </source>
</evidence>
<dbReference type="Proteomes" id="UP000322225">
    <property type="component" value="Chromosome 8"/>
</dbReference>
<feature type="region of interest" description="Disordered" evidence="6">
    <location>
        <begin position="1"/>
        <end position="35"/>
    </location>
</feature>
<name>A0A5M6BVD8_9TREE</name>
<dbReference type="InterPro" id="IPR019775">
    <property type="entry name" value="WD40_repeat_CS"/>
</dbReference>
<evidence type="ECO:0000256" key="2">
    <source>
        <dbReference type="ARBA" id="ARBA00022574"/>
    </source>
</evidence>
<organism evidence="7 8">
    <name type="scientific">Kwoniella shandongensis</name>
    <dbReference type="NCBI Taxonomy" id="1734106"/>
    <lineage>
        <taxon>Eukaryota</taxon>
        <taxon>Fungi</taxon>
        <taxon>Dikarya</taxon>
        <taxon>Basidiomycota</taxon>
        <taxon>Agaricomycotina</taxon>
        <taxon>Tremellomycetes</taxon>
        <taxon>Tremellales</taxon>
        <taxon>Cryptococcaceae</taxon>
        <taxon>Kwoniella</taxon>
    </lineage>
</organism>
<dbReference type="GeneID" id="43590124"/>
<dbReference type="PROSITE" id="PS50082">
    <property type="entry name" value="WD_REPEATS_2"/>
    <property type="match status" value="2"/>
</dbReference>
<dbReference type="AlphaFoldDB" id="A0A5M6BVD8"/>
<dbReference type="OrthoDB" id="7318948at2759"/>
<evidence type="ECO:0000313" key="7">
    <source>
        <dbReference type="EMBL" id="WWD20185.1"/>
    </source>
</evidence>